<evidence type="ECO:0000313" key="5">
    <source>
        <dbReference type="Proteomes" id="UP000544107"/>
    </source>
</evidence>
<comment type="caution">
    <text evidence="3">The sequence shown here is derived from an EMBL/GenBank/DDBJ whole genome shotgun (WGS) entry which is preliminary data.</text>
</comment>
<proteinExistence type="predicted"/>
<reference evidence="3 4" key="1">
    <citation type="submission" date="2016-09" db="EMBL/GenBank/DDBJ databases">
        <title>Rhizobium oryziradicis sp. nov., isolated from the root of rice.</title>
        <authorList>
            <person name="Zhao J."/>
            <person name="Zhang X."/>
        </authorList>
    </citation>
    <scope>NUCLEOTIDE SEQUENCE [LARGE SCALE GENOMIC DNA]</scope>
    <source>
        <strain evidence="3 4">14971</strain>
    </source>
</reference>
<dbReference type="PANTHER" id="PTHR43798:SF33">
    <property type="entry name" value="HYDROLASE, PUTATIVE (AFU_ORTHOLOGUE AFUA_2G14860)-RELATED"/>
    <property type="match status" value="1"/>
</dbReference>
<dbReference type="EMBL" id="JACIED010000006">
    <property type="protein sequence ID" value="MBB4010090.1"/>
    <property type="molecule type" value="Genomic_DNA"/>
</dbReference>
<dbReference type="Pfam" id="PF00561">
    <property type="entry name" value="Abhydrolase_1"/>
    <property type="match status" value="1"/>
</dbReference>
<keyword evidence="4" id="KW-1185">Reference proteome</keyword>
<dbReference type="GO" id="GO:0016020">
    <property type="term" value="C:membrane"/>
    <property type="evidence" value="ECO:0007669"/>
    <property type="project" value="TreeGrafter"/>
</dbReference>
<gene>
    <name evidence="3" type="ORF">BJF91_16850</name>
    <name evidence="2" type="ORF">GGQ71_004387</name>
</gene>
<protein>
    <submittedName>
        <fullName evidence="2">Pimeloyl-ACP methyl ester carboxylesterase</fullName>
    </submittedName>
</protein>
<sequence>MFDDFEAGRLAANGIEIPYVAAGEEEPVLLLHGFLQNKALWVKIAPAFVTRGYRVICSDLRGYGQSSKPFAGADVRSPTNRIGPMNSFKAMLAWCIMRKELGTPRNAVMT</sequence>
<dbReference type="SUPFAM" id="SSF53474">
    <property type="entry name" value="alpha/beta-Hydrolases"/>
    <property type="match status" value="1"/>
</dbReference>
<dbReference type="STRING" id="887144.BJF91_16850"/>
<dbReference type="AlphaFoldDB" id="A0A1Q9A9Y9"/>
<dbReference type="InterPro" id="IPR029058">
    <property type="entry name" value="AB_hydrolase_fold"/>
</dbReference>
<dbReference type="Proteomes" id="UP000185598">
    <property type="component" value="Unassembled WGS sequence"/>
</dbReference>
<evidence type="ECO:0000313" key="2">
    <source>
        <dbReference type="EMBL" id="MBB4010090.1"/>
    </source>
</evidence>
<dbReference type="InterPro" id="IPR000073">
    <property type="entry name" value="AB_hydrolase_1"/>
</dbReference>
<evidence type="ECO:0000313" key="4">
    <source>
        <dbReference type="Proteomes" id="UP000185598"/>
    </source>
</evidence>
<dbReference type="Gene3D" id="3.40.50.1820">
    <property type="entry name" value="alpha/beta hydrolase"/>
    <property type="match status" value="1"/>
</dbReference>
<evidence type="ECO:0000313" key="3">
    <source>
        <dbReference type="EMBL" id="OLP51693.1"/>
    </source>
</evidence>
<accession>A0A1Q9A9Y9</accession>
<evidence type="ECO:0000259" key="1">
    <source>
        <dbReference type="Pfam" id="PF00561"/>
    </source>
</evidence>
<dbReference type="EMBL" id="MKIN01000019">
    <property type="protein sequence ID" value="OLP51693.1"/>
    <property type="molecule type" value="Genomic_DNA"/>
</dbReference>
<dbReference type="Proteomes" id="UP000544107">
    <property type="component" value="Unassembled WGS sequence"/>
</dbReference>
<dbReference type="InterPro" id="IPR050266">
    <property type="entry name" value="AB_hydrolase_sf"/>
</dbReference>
<name>A0A1Q9A9Y9_9HYPH</name>
<dbReference type="RefSeq" id="WP_075613387.1">
    <property type="nucleotide sequence ID" value="NZ_JACIED010000006.1"/>
</dbReference>
<organism evidence="3 4">
    <name type="scientific">Allorhizobium taibaishanense</name>
    <dbReference type="NCBI Taxonomy" id="887144"/>
    <lineage>
        <taxon>Bacteria</taxon>
        <taxon>Pseudomonadati</taxon>
        <taxon>Pseudomonadota</taxon>
        <taxon>Alphaproteobacteria</taxon>
        <taxon>Hyphomicrobiales</taxon>
        <taxon>Rhizobiaceae</taxon>
        <taxon>Rhizobium/Agrobacterium group</taxon>
        <taxon>Allorhizobium</taxon>
    </lineage>
</organism>
<dbReference type="PANTHER" id="PTHR43798">
    <property type="entry name" value="MONOACYLGLYCEROL LIPASE"/>
    <property type="match status" value="1"/>
</dbReference>
<feature type="domain" description="AB hydrolase-1" evidence="1">
    <location>
        <begin position="27"/>
        <end position="72"/>
    </location>
</feature>
<reference evidence="2 5" key="2">
    <citation type="submission" date="2020-08" db="EMBL/GenBank/DDBJ databases">
        <title>Genomic Encyclopedia of Type Strains, Phase IV (KMG-IV): sequencing the most valuable type-strain genomes for metagenomic binning, comparative biology and taxonomic classification.</title>
        <authorList>
            <person name="Goeker M."/>
        </authorList>
    </citation>
    <scope>NUCLEOTIDE SEQUENCE [LARGE SCALE GENOMIC DNA]</scope>
    <source>
        <strain evidence="2 5">DSM 100021</strain>
    </source>
</reference>
<dbReference type="OrthoDB" id="9812774at2"/>